<dbReference type="AlphaFoldDB" id="A0AAP0PGK9"/>
<name>A0AAP0PGK9_9MAGN</name>
<dbReference type="Proteomes" id="UP001420932">
    <property type="component" value="Unassembled WGS sequence"/>
</dbReference>
<feature type="compositionally biased region" description="Basic residues" evidence="1">
    <location>
        <begin position="1"/>
        <end position="10"/>
    </location>
</feature>
<proteinExistence type="predicted"/>
<evidence type="ECO:0000256" key="1">
    <source>
        <dbReference type="SAM" id="MobiDB-lite"/>
    </source>
</evidence>
<gene>
    <name evidence="2" type="ORF">Syun_012657</name>
</gene>
<protein>
    <submittedName>
        <fullName evidence="2">Uncharacterized protein</fullName>
    </submittedName>
</protein>
<evidence type="ECO:0000313" key="3">
    <source>
        <dbReference type="Proteomes" id="UP001420932"/>
    </source>
</evidence>
<keyword evidence="3" id="KW-1185">Reference proteome</keyword>
<evidence type="ECO:0000313" key="2">
    <source>
        <dbReference type="EMBL" id="KAK9143257.1"/>
    </source>
</evidence>
<accession>A0AAP0PGK9</accession>
<feature type="region of interest" description="Disordered" evidence="1">
    <location>
        <begin position="1"/>
        <end position="28"/>
    </location>
</feature>
<reference evidence="2 3" key="1">
    <citation type="submission" date="2024-01" db="EMBL/GenBank/DDBJ databases">
        <title>Genome assemblies of Stephania.</title>
        <authorList>
            <person name="Yang L."/>
        </authorList>
    </citation>
    <scope>NUCLEOTIDE SEQUENCE [LARGE SCALE GENOMIC DNA]</scope>
    <source>
        <strain evidence="2">YNDBR</strain>
        <tissue evidence="2">Leaf</tissue>
    </source>
</reference>
<sequence length="50" mass="5859">MCQPHLHAHKNPPNTPTYTYTPQQHANQTTHSFLLEKKKRLLEGNESSRF</sequence>
<organism evidence="2 3">
    <name type="scientific">Stephania yunnanensis</name>
    <dbReference type="NCBI Taxonomy" id="152371"/>
    <lineage>
        <taxon>Eukaryota</taxon>
        <taxon>Viridiplantae</taxon>
        <taxon>Streptophyta</taxon>
        <taxon>Embryophyta</taxon>
        <taxon>Tracheophyta</taxon>
        <taxon>Spermatophyta</taxon>
        <taxon>Magnoliopsida</taxon>
        <taxon>Ranunculales</taxon>
        <taxon>Menispermaceae</taxon>
        <taxon>Menispermoideae</taxon>
        <taxon>Cissampelideae</taxon>
        <taxon>Stephania</taxon>
    </lineage>
</organism>
<dbReference type="EMBL" id="JBBNAF010000005">
    <property type="protein sequence ID" value="KAK9143257.1"/>
    <property type="molecule type" value="Genomic_DNA"/>
</dbReference>
<comment type="caution">
    <text evidence="2">The sequence shown here is derived from an EMBL/GenBank/DDBJ whole genome shotgun (WGS) entry which is preliminary data.</text>
</comment>